<reference evidence="2 3" key="1">
    <citation type="journal article" date="2016" name="BMC Genomics">
        <title>Comparative genomics reveals Cyclospora cayetanensis possesses coccidia-like metabolism and invasion components but unique surface antigens.</title>
        <authorList>
            <person name="Liu S."/>
            <person name="Wang L."/>
            <person name="Zheng H."/>
            <person name="Xu Z."/>
            <person name="Roellig D.M."/>
            <person name="Li N."/>
            <person name="Frace M.A."/>
            <person name="Tang K."/>
            <person name="Arrowood M.J."/>
            <person name="Moss D.M."/>
            <person name="Zhang L."/>
            <person name="Feng Y."/>
            <person name="Xiao L."/>
        </authorList>
    </citation>
    <scope>NUCLEOTIDE SEQUENCE [LARGE SCALE GENOMIC DNA]</scope>
    <source>
        <strain evidence="2 3">CHN_HEN01</strain>
    </source>
</reference>
<evidence type="ECO:0000313" key="2">
    <source>
        <dbReference type="EMBL" id="OEH77659.1"/>
    </source>
</evidence>
<accession>A0A1D3D2H9</accession>
<dbReference type="VEuPathDB" id="ToxoDB:cyc_00895"/>
<keyword evidence="3" id="KW-1185">Reference proteome</keyword>
<dbReference type="AlphaFoldDB" id="A0A1D3D2H9"/>
<organism evidence="2 3">
    <name type="scientific">Cyclospora cayetanensis</name>
    <dbReference type="NCBI Taxonomy" id="88456"/>
    <lineage>
        <taxon>Eukaryota</taxon>
        <taxon>Sar</taxon>
        <taxon>Alveolata</taxon>
        <taxon>Apicomplexa</taxon>
        <taxon>Conoidasida</taxon>
        <taxon>Coccidia</taxon>
        <taxon>Eucoccidiorida</taxon>
        <taxon>Eimeriorina</taxon>
        <taxon>Eimeriidae</taxon>
        <taxon>Cyclospora</taxon>
    </lineage>
</organism>
<gene>
    <name evidence="2" type="ORF">cyc_00895</name>
</gene>
<comment type="caution">
    <text evidence="2">The sequence shown here is derived from an EMBL/GenBank/DDBJ whole genome shotgun (WGS) entry which is preliminary data.</text>
</comment>
<name>A0A1D3D2H9_9EIME</name>
<evidence type="ECO:0000313" key="3">
    <source>
        <dbReference type="Proteomes" id="UP000095192"/>
    </source>
</evidence>
<feature type="region of interest" description="Disordered" evidence="1">
    <location>
        <begin position="47"/>
        <end position="72"/>
    </location>
</feature>
<dbReference type="Proteomes" id="UP000095192">
    <property type="component" value="Unassembled WGS sequence"/>
</dbReference>
<proteinExistence type="predicted"/>
<dbReference type="InParanoid" id="A0A1D3D2H9"/>
<protein>
    <submittedName>
        <fullName evidence="2">Uncharacterized protein</fullName>
    </submittedName>
</protein>
<evidence type="ECO:0000256" key="1">
    <source>
        <dbReference type="SAM" id="MobiDB-lite"/>
    </source>
</evidence>
<sequence>MLKSPGILQRGKRAHVVGSNRMRDGNTPACVYPQLLVCDKGSIKRRESQRDADACKRHASAGSTNPRPSRRLADEWQDLASVVAIKTNKEFQSN</sequence>
<dbReference type="EMBL" id="JROU02001024">
    <property type="protein sequence ID" value="OEH77659.1"/>
    <property type="molecule type" value="Genomic_DNA"/>
</dbReference>
<feature type="compositionally biased region" description="Basic and acidic residues" evidence="1">
    <location>
        <begin position="47"/>
        <end position="56"/>
    </location>
</feature>